<comment type="subcellular location">
    <subcellularLocation>
        <location evidence="1 14">Endoplasmic reticulum membrane</location>
        <topology evidence="1 14">Multi-pass membrane protein</topology>
    </subcellularLocation>
</comment>
<reference evidence="15" key="1">
    <citation type="submission" date="2015-07" db="EMBL/GenBank/DDBJ databases">
        <title>Transcriptome Assembly of Anthurium amnicola.</title>
        <authorList>
            <person name="Suzuki J."/>
        </authorList>
    </citation>
    <scope>NUCLEOTIDE SEQUENCE</scope>
</reference>
<evidence type="ECO:0000256" key="1">
    <source>
        <dbReference type="ARBA" id="ARBA00004477"/>
    </source>
</evidence>
<evidence type="ECO:0000256" key="2">
    <source>
        <dbReference type="ARBA" id="ARBA00004771"/>
    </source>
</evidence>
<evidence type="ECO:0000256" key="6">
    <source>
        <dbReference type="ARBA" id="ARBA00022679"/>
    </source>
</evidence>
<evidence type="ECO:0000256" key="4">
    <source>
        <dbReference type="ARBA" id="ARBA00005420"/>
    </source>
</evidence>
<keyword evidence="5" id="KW-0444">Lipid biosynthesis</keyword>
<keyword evidence="9 14" id="KW-0256">Endoplasmic reticulum</keyword>
<keyword evidence="8" id="KW-0319">Glycerol metabolism</keyword>
<organism evidence="15">
    <name type="scientific">Anthurium amnicola</name>
    <dbReference type="NCBI Taxonomy" id="1678845"/>
    <lineage>
        <taxon>Eukaryota</taxon>
        <taxon>Viridiplantae</taxon>
        <taxon>Streptophyta</taxon>
        <taxon>Embryophyta</taxon>
        <taxon>Tracheophyta</taxon>
        <taxon>Spermatophyta</taxon>
        <taxon>Magnoliopsida</taxon>
        <taxon>Liliopsida</taxon>
        <taxon>Araceae</taxon>
        <taxon>Pothoideae</taxon>
        <taxon>Potheae</taxon>
        <taxon>Anthurium</taxon>
    </lineage>
</organism>
<evidence type="ECO:0000256" key="5">
    <source>
        <dbReference type="ARBA" id="ARBA00022516"/>
    </source>
</evidence>
<evidence type="ECO:0000256" key="7">
    <source>
        <dbReference type="ARBA" id="ARBA00022692"/>
    </source>
</evidence>
<dbReference type="GO" id="GO:0006071">
    <property type="term" value="P:glycerol metabolic process"/>
    <property type="evidence" value="ECO:0007669"/>
    <property type="project" value="UniProtKB-KW"/>
</dbReference>
<keyword evidence="11" id="KW-0443">Lipid metabolism</keyword>
<protein>
    <recommendedName>
        <fullName evidence="14">Acyltransferase</fullName>
        <ecNumber evidence="14">2.3.1.-</ecNumber>
    </recommendedName>
</protein>
<dbReference type="EC" id="2.3.1.-" evidence="14"/>
<sequence>KPKTKNVNAQLSREIRFRETIFIIMADNTVSKGLETPIIRLAPLNVPFIRRRQTAAVFLWLVSLPATLFFFFISCTIVFFLPWIIAYLLFVLFDIAPENGGRRFDFARKASFWKWYSEYFPIKLIKQVDLDPSKNYVFGYHPHGVISVGAWTNFVTEANDFSKLFPGITCRLLTLTSNFNIPLYRDYLMAQGCASVSRQSCENILKKGPGHSILIVVGGAGESLNARPGVYDLVLKRRLGFIKLAVRNGACLCPVFSFGENDIWDQADNPKGGKVWKLQKTIQKLSGWTMPLFHGRGVFNYDYGVLPHRRPITTIVGRPIEVEQNENPTDEQIRAVQEKYIKELYNIWNEYKDIYAKNRVRELTLVE</sequence>
<dbReference type="GO" id="GO:0019432">
    <property type="term" value="P:triglyceride biosynthetic process"/>
    <property type="evidence" value="ECO:0007669"/>
    <property type="project" value="UniProtKB-ARBA"/>
</dbReference>
<evidence type="ECO:0000256" key="3">
    <source>
        <dbReference type="ARBA" id="ARBA00005189"/>
    </source>
</evidence>
<evidence type="ECO:0000256" key="14">
    <source>
        <dbReference type="RuleBase" id="RU367023"/>
    </source>
</evidence>
<evidence type="ECO:0000256" key="9">
    <source>
        <dbReference type="ARBA" id="ARBA00022824"/>
    </source>
</evidence>
<evidence type="ECO:0000256" key="11">
    <source>
        <dbReference type="ARBA" id="ARBA00023098"/>
    </source>
</evidence>
<evidence type="ECO:0000313" key="15">
    <source>
        <dbReference type="EMBL" id="JAT43796.1"/>
    </source>
</evidence>
<comment type="pathway">
    <text evidence="2">Glycerolipid metabolism; triacylglycerol biosynthesis.</text>
</comment>
<dbReference type="EMBL" id="GDJX01024140">
    <property type="protein sequence ID" value="JAT43796.1"/>
    <property type="molecule type" value="Transcribed_RNA"/>
</dbReference>
<gene>
    <name evidence="15" type="primary">DGAT2B_2</name>
    <name evidence="15" type="ORF">g.18491</name>
</gene>
<accession>A0A1D1XN50</accession>
<comment type="similarity">
    <text evidence="4 14">Belongs to the diacylglycerol acyltransferase family.</text>
</comment>
<feature type="transmembrane region" description="Helical" evidence="14">
    <location>
        <begin position="57"/>
        <end position="90"/>
    </location>
</feature>
<keyword evidence="10 14" id="KW-1133">Transmembrane helix</keyword>
<evidence type="ECO:0000256" key="8">
    <source>
        <dbReference type="ARBA" id="ARBA00022798"/>
    </source>
</evidence>
<dbReference type="PANTHER" id="PTHR12317:SF0">
    <property type="entry name" value="ACYLTRANSFERASE"/>
    <property type="match status" value="1"/>
</dbReference>
<dbReference type="GO" id="GO:0005789">
    <property type="term" value="C:endoplasmic reticulum membrane"/>
    <property type="evidence" value="ECO:0007669"/>
    <property type="project" value="UniProtKB-SubCell"/>
</dbReference>
<keyword evidence="12 14" id="KW-0472">Membrane</keyword>
<dbReference type="GO" id="GO:0004144">
    <property type="term" value="F:diacylglycerol O-acyltransferase activity"/>
    <property type="evidence" value="ECO:0007669"/>
    <property type="project" value="TreeGrafter"/>
</dbReference>
<dbReference type="Pfam" id="PF03982">
    <property type="entry name" value="DAGAT"/>
    <property type="match status" value="1"/>
</dbReference>
<proteinExistence type="inferred from homology"/>
<dbReference type="InterPro" id="IPR007130">
    <property type="entry name" value="DAGAT"/>
</dbReference>
<dbReference type="AlphaFoldDB" id="A0A1D1XN50"/>
<keyword evidence="6 14" id="KW-0808">Transferase</keyword>
<dbReference type="CDD" id="cd07987">
    <property type="entry name" value="LPLAT_MGAT-like"/>
    <property type="match status" value="1"/>
</dbReference>
<keyword evidence="7 14" id="KW-0812">Transmembrane</keyword>
<comment type="pathway">
    <text evidence="3">Lipid metabolism.</text>
</comment>
<evidence type="ECO:0000256" key="10">
    <source>
        <dbReference type="ARBA" id="ARBA00022989"/>
    </source>
</evidence>
<dbReference type="PANTHER" id="PTHR12317">
    <property type="entry name" value="DIACYLGLYCEROL O-ACYLTRANSFERASE"/>
    <property type="match status" value="1"/>
</dbReference>
<comment type="caution">
    <text evidence="14">Lacks conserved residue(s) required for the propagation of feature annotation.</text>
</comment>
<name>A0A1D1XN50_9ARAE</name>
<evidence type="ECO:0000256" key="12">
    <source>
        <dbReference type="ARBA" id="ARBA00023136"/>
    </source>
</evidence>
<evidence type="ECO:0000256" key="13">
    <source>
        <dbReference type="ARBA" id="ARBA00023315"/>
    </source>
</evidence>
<feature type="non-terminal residue" evidence="15">
    <location>
        <position position="1"/>
    </location>
</feature>
<keyword evidence="13 15" id="KW-0012">Acyltransferase</keyword>